<evidence type="ECO:0000256" key="1">
    <source>
        <dbReference type="SAM" id="Phobius"/>
    </source>
</evidence>
<keyword evidence="3" id="KW-1185">Reference proteome</keyword>
<feature type="transmembrane region" description="Helical" evidence="1">
    <location>
        <begin position="58"/>
        <end position="82"/>
    </location>
</feature>
<comment type="caution">
    <text evidence="2">The sequence shown here is derived from an EMBL/GenBank/DDBJ whole genome shotgun (WGS) entry which is preliminary data.</text>
</comment>
<proteinExistence type="predicted"/>
<dbReference type="Proteomes" id="UP000591131">
    <property type="component" value="Unassembled WGS sequence"/>
</dbReference>
<name>A0A7J6MVI2_PERCH</name>
<dbReference type="AlphaFoldDB" id="A0A7J6MVI2"/>
<organism evidence="2 3">
    <name type="scientific">Perkinsus chesapeaki</name>
    <name type="common">Clam parasite</name>
    <name type="synonym">Perkinsus andrewsi</name>
    <dbReference type="NCBI Taxonomy" id="330153"/>
    <lineage>
        <taxon>Eukaryota</taxon>
        <taxon>Sar</taxon>
        <taxon>Alveolata</taxon>
        <taxon>Perkinsozoa</taxon>
        <taxon>Perkinsea</taxon>
        <taxon>Perkinsida</taxon>
        <taxon>Perkinsidae</taxon>
        <taxon>Perkinsus</taxon>
    </lineage>
</organism>
<gene>
    <name evidence="2" type="ORF">FOL47_007662</name>
</gene>
<evidence type="ECO:0000313" key="3">
    <source>
        <dbReference type="Proteomes" id="UP000591131"/>
    </source>
</evidence>
<accession>A0A7J6MVI2</accession>
<keyword evidence="1" id="KW-1133">Transmembrane helix</keyword>
<dbReference type="OrthoDB" id="441655at2759"/>
<feature type="transmembrane region" description="Helical" evidence="1">
    <location>
        <begin position="21"/>
        <end position="46"/>
    </location>
</feature>
<protein>
    <submittedName>
        <fullName evidence="2">Uncharacterized protein</fullName>
    </submittedName>
</protein>
<feature type="transmembrane region" description="Helical" evidence="1">
    <location>
        <begin position="242"/>
        <end position="267"/>
    </location>
</feature>
<sequence length="299" mass="32839">MTAAEAEPSFKSSAGVRFRRAFEYTAMGFCIAFNTFLFLWGLASVITSTLSLLQHNYIGSVASIFLTLLFAMLMVATSIYGCRALGSKDLSKQIRYICMATILVILYTLLLASQSMEYIAIQAIDQSGANVYDNQTASDEYEVLNKYRKSFISSWHQGNCSGGECLVEGCLEDPPKFEPVTCTAFPDLGGSITSTGQTYNRSHEYFLQCVSDQLTSVTETIGMIDSLCYTRESAVSSTGKDALTMMILLAVAIGSMILAVISVIVLVTRPHTWQDDDFHFVSDREMFAKSPTSLQPGVE</sequence>
<feature type="transmembrane region" description="Helical" evidence="1">
    <location>
        <begin position="94"/>
        <end position="112"/>
    </location>
</feature>
<keyword evidence="1" id="KW-0472">Membrane</keyword>
<keyword evidence="1" id="KW-0812">Transmembrane</keyword>
<evidence type="ECO:0000313" key="2">
    <source>
        <dbReference type="EMBL" id="KAF4675524.1"/>
    </source>
</evidence>
<reference evidence="2 3" key="1">
    <citation type="submission" date="2020-04" db="EMBL/GenBank/DDBJ databases">
        <title>Perkinsus chesapeaki whole genome sequence.</title>
        <authorList>
            <person name="Bogema D.R."/>
        </authorList>
    </citation>
    <scope>NUCLEOTIDE SEQUENCE [LARGE SCALE GENOMIC DNA]</scope>
    <source>
        <strain evidence="2">ATCC PRA-425</strain>
    </source>
</reference>
<dbReference type="EMBL" id="JAAPAO010000046">
    <property type="protein sequence ID" value="KAF4675524.1"/>
    <property type="molecule type" value="Genomic_DNA"/>
</dbReference>